<keyword evidence="1" id="KW-0547">Nucleotide-binding</keyword>
<evidence type="ECO:0000256" key="6">
    <source>
        <dbReference type="ARBA" id="ARBA00049117"/>
    </source>
</evidence>
<dbReference type="Proteomes" id="UP001331561">
    <property type="component" value="Unassembled WGS sequence"/>
</dbReference>
<comment type="catalytic activity">
    <reaction evidence="6">
        <text>GTP + H2O = GDP + phosphate + H(+)</text>
        <dbReference type="Rhea" id="RHEA:19669"/>
        <dbReference type="ChEBI" id="CHEBI:15377"/>
        <dbReference type="ChEBI" id="CHEBI:15378"/>
        <dbReference type="ChEBI" id="CHEBI:37565"/>
        <dbReference type="ChEBI" id="CHEBI:43474"/>
        <dbReference type="ChEBI" id="CHEBI:58189"/>
    </reaction>
    <physiologicalReaction direction="left-to-right" evidence="6">
        <dbReference type="Rhea" id="RHEA:19670"/>
    </physiologicalReaction>
</comment>
<evidence type="ECO:0000256" key="3">
    <source>
        <dbReference type="ARBA" id="ARBA00023186"/>
    </source>
</evidence>
<comment type="caution">
    <text evidence="8">The sequence shown here is derived from an EMBL/GenBank/DDBJ whole genome shotgun (WGS) entry which is preliminary data.</text>
</comment>
<dbReference type="CDD" id="cd03112">
    <property type="entry name" value="CobW-like"/>
    <property type="match status" value="1"/>
</dbReference>
<dbReference type="PANTHER" id="PTHR13748:SF62">
    <property type="entry name" value="COBW DOMAIN-CONTAINING PROTEIN"/>
    <property type="match status" value="1"/>
</dbReference>
<keyword evidence="3" id="KW-0143">Chaperone</keyword>
<comment type="function">
    <text evidence="5">Zinc chaperone that directly transfers zinc cofactor to target proteins, thereby activating them. Zinc is transferred from the CXCC motif in the GTPase domain to the zinc binding site in target proteins in a process requiring GTP hydrolysis.</text>
</comment>
<dbReference type="InterPro" id="IPR027417">
    <property type="entry name" value="P-loop_NTPase"/>
</dbReference>
<dbReference type="InterPro" id="IPR011629">
    <property type="entry name" value="CobW-like_C"/>
</dbReference>
<keyword evidence="9" id="KW-1185">Reference proteome</keyword>
<dbReference type="Pfam" id="PF02492">
    <property type="entry name" value="cobW"/>
    <property type="match status" value="1"/>
</dbReference>
<accession>A0ABU6JZY2</accession>
<evidence type="ECO:0000313" key="8">
    <source>
        <dbReference type="EMBL" id="MEC5384987.1"/>
    </source>
</evidence>
<organism evidence="8 9">
    <name type="scientific">Uliginosibacterium silvisoli</name>
    <dbReference type="NCBI Taxonomy" id="3114758"/>
    <lineage>
        <taxon>Bacteria</taxon>
        <taxon>Pseudomonadati</taxon>
        <taxon>Pseudomonadota</taxon>
        <taxon>Betaproteobacteria</taxon>
        <taxon>Rhodocyclales</taxon>
        <taxon>Zoogloeaceae</taxon>
        <taxon>Uliginosibacterium</taxon>
    </lineage>
</organism>
<evidence type="ECO:0000259" key="7">
    <source>
        <dbReference type="SMART" id="SM00833"/>
    </source>
</evidence>
<dbReference type="RefSeq" id="WP_327597952.1">
    <property type="nucleotide sequence ID" value="NZ_JAYXHS010000001.1"/>
</dbReference>
<feature type="domain" description="CobW C-terminal" evidence="7">
    <location>
        <begin position="250"/>
        <end position="344"/>
    </location>
</feature>
<dbReference type="SUPFAM" id="SSF90002">
    <property type="entry name" value="Hypothetical protein YjiA, C-terminal domain"/>
    <property type="match status" value="1"/>
</dbReference>
<dbReference type="SUPFAM" id="SSF52540">
    <property type="entry name" value="P-loop containing nucleoside triphosphate hydrolases"/>
    <property type="match status" value="1"/>
</dbReference>
<comment type="similarity">
    <text evidence="4">Belongs to the SIMIBI class G3E GTPase family. ZNG1 subfamily.</text>
</comment>
<evidence type="ECO:0000256" key="2">
    <source>
        <dbReference type="ARBA" id="ARBA00022801"/>
    </source>
</evidence>
<evidence type="ECO:0000313" key="9">
    <source>
        <dbReference type="Proteomes" id="UP001331561"/>
    </source>
</evidence>
<dbReference type="PANTHER" id="PTHR13748">
    <property type="entry name" value="COBW-RELATED"/>
    <property type="match status" value="1"/>
</dbReference>
<sequence>MTHKHDPRIPVTLLTGFLGSGKTSLLKTLLSDPAMAGSAVLINEVGEVGLDHLLVQQVSEEITLLESGCLCCTVRGDLARSLRDLFMRRLQRDIKALDRVVIETSGLADPAPIIHTLMRDFFLAERFRLEGVVTTVDVRNVHWQLGQHDEAVKQVAMADRIVLTKCDLADSMQIAEAEERVVALNPAAQCWQSEPGKLPTGLLEGMSLYDPVSKTADVGRWLGEVAIDEQERLRARGGVFARPALHDESVSTYLLRFDEPFAWADFSRAMDTLQSVVGDRILRVKGLLAVRGEDVPRVIHAVQHERYPDSSLPAWPDDDHDSRLVFIVRDLPRSVLDKAFAAFCGPSDPLPGSRD</sequence>
<evidence type="ECO:0000256" key="5">
    <source>
        <dbReference type="ARBA" id="ARBA00045658"/>
    </source>
</evidence>
<proteinExistence type="inferred from homology"/>
<dbReference type="InterPro" id="IPR036627">
    <property type="entry name" value="CobW-likC_sf"/>
</dbReference>
<name>A0ABU6JZY2_9RHOO</name>
<dbReference type="Gene3D" id="3.40.50.300">
    <property type="entry name" value="P-loop containing nucleotide triphosphate hydrolases"/>
    <property type="match status" value="1"/>
</dbReference>
<reference evidence="8 9" key="1">
    <citation type="submission" date="2024-01" db="EMBL/GenBank/DDBJ databases">
        <title>Uliginosibacterium soil sp. nov.</title>
        <authorList>
            <person name="Lv Y."/>
        </authorList>
    </citation>
    <scope>NUCLEOTIDE SEQUENCE [LARGE SCALE GENOMIC DNA]</scope>
    <source>
        <strain evidence="8 9">H3</strain>
    </source>
</reference>
<keyword evidence="2" id="KW-0378">Hydrolase</keyword>
<dbReference type="InterPro" id="IPR051316">
    <property type="entry name" value="Zinc-reg_GTPase_activator"/>
</dbReference>
<dbReference type="EMBL" id="JAYXHS010000001">
    <property type="protein sequence ID" value="MEC5384987.1"/>
    <property type="molecule type" value="Genomic_DNA"/>
</dbReference>
<protein>
    <submittedName>
        <fullName evidence="8">GTP-binding protein</fullName>
    </submittedName>
</protein>
<gene>
    <name evidence="8" type="ORF">VVD49_04590</name>
</gene>
<dbReference type="Gene3D" id="3.30.1220.10">
    <property type="entry name" value="CobW-like, C-terminal domain"/>
    <property type="match status" value="1"/>
</dbReference>
<dbReference type="SMART" id="SM00833">
    <property type="entry name" value="CobW_C"/>
    <property type="match status" value="1"/>
</dbReference>
<evidence type="ECO:0000256" key="4">
    <source>
        <dbReference type="ARBA" id="ARBA00034320"/>
    </source>
</evidence>
<dbReference type="Pfam" id="PF07683">
    <property type="entry name" value="CobW_C"/>
    <property type="match status" value="1"/>
</dbReference>
<evidence type="ECO:0000256" key="1">
    <source>
        <dbReference type="ARBA" id="ARBA00022741"/>
    </source>
</evidence>
<dbReference type="InterPro" id="IPR003495">
    <property type="entry name" value="CobW/HypB/UreG_nucleotide-bd"/>
</dbReference>